<dbReference type="OrthoDB" id="9780518at2"/>
<sequence length="393" mass="43755">MFKMLIGTLLSSIHSNSLSFQPELIELLEISDMIILIHSYEVGECGVTYPKKHRYRKGYFMEFNILNQSPVLEGHSVEESLGHTVELAKLADSLGYKRYFVSEHHNMENLIGTAPEVLVTHLINHTKNINIGAGGVMLSHHNPFHVAEQFQLISHLAPGRVNLGVGKAPGGTPLSTAALQHELRPDIDSFNDRFLKLKSYIDGTHENSRSLKISVDTDSSKPEVFLLGGSLSSAEFAAENGVNFIFAHFIKNDESLLKEVAAAYKSLNPDGRFITALTVLIAETEEDKKTAAEKNALYSLTFKDGKTLRVTTEKQVNDYIRNSNEKIDVEKTKLDMILGTRDEILTKLDTLADDSPIDEFMFHIPSLDPALRNHTVETLAPIHTIHKEKAGIL</sequence>
<dbReference type="InterPro" id="IPR036661">
    <property type="entry name" value="Luciferase-like_sf"/>
</dbReference>
<dbReference type="HOGENOM" id="CLU_027853_9_0_9"/>
<gene>
    <name evidence="3" type="primary">luxA_1</name>
    <name evidence="3" type="ORF">BN1048_00041</name>
</gene>
<dbReference type="PANTHER" id="PTHR30137">
    <property type="entry name" value="LUCIFERASE-LIKE MONOOXYGENASE"/>
    <property type="match status" value="1"/>
</dbReference>
<dbReference type="GO" id="GO:0016705">
    <property type="term" value="F:oxidoreductase activity, acting on paired donors, with incorporation or reduction of molecular oxygen"/>
    <property type="evidence" value="ECO:0007669"/>
    <property type="project" value="InterPro"/>
</dbReference>
<proteinExistence type="predicted"/>
<keyword evidence="4" id="KW-1185">Reference proteome</keyword>
<dbReference type="Pfam" id="PF00296">
    <property type="entry name" value="Bac_luciferase"/>
    <property type="match status" value="1"/>
</dbReference>
<organism evidence="3 4">
    <name type="scientific">Jeotgalicoccus saudimassiliensis</name>
    <dbReference type="NCBI Taxonomy" id="1461582"/>
    <lineage>
        <taxon>Bacteria</taxon>
        <taxon>Bacillati</taxon>
        <taxon>Bacillota</taxon>
        <taxon>Bacilli</taxon>
        <taxon>Bacillales</taxon>
        <taxon>Staphylococcaceae</taxon>
        <taxon>Jeotgalicoccus</taxon>
    </lineage>
</organism>
<dbReference type="PANTHER" id="PTHR30137:SF20">
    <property type="entry name" value="N-ACETYL-S-ALKYLCYSTEINE MONOOXYGENASE"/>
    <property type="match status" value="1"/>
</dbReference>
<reference evidence="3 4" key="1">
    <citation type="submission" date="2014-07" db="EMBL/GenBank/DDBJ databases">
        <authorList>
            <person name="Urmite Genomes Urmite Genomes"/>
        </authorList>
    </citation>
    <scope>NUCLEOTIDE SEQUENCE [LARGE SCALE GENOMIC DNA]</scope>
    <source>
        <strain evidence="3 4">13MG44_air</strain>
    </source>
</reference>
<keyword evidence="3" id="KW-0560">Oxidoreductase</keyword>
<dbReference type="AlphaFoldDB" id="A0A078M0J1"/>
<dbReference type="GO" id="GO:0005829">
    <property type="term" value="C:cytosol"/>
    <property type="evidence" value="ECO:0007669"/>
    <property type="project" value="TreeGrafter"/>
</dbReference>
<dbReference type="Proteomes" id="UP000044136">
    <property type="component" value="Unassembled WGS sequence"/>
</dbReference>
<dbReference type="EMBL" id="CCSE01000001">
    <property type="protein sequence ID" value="CDZ98922.1"/>
    <property type="molecule type" value="Genomic_DNA"/>
</dbReference>
<dbReference type="STRING" id="1461582.BN1048_00041"/>
<dbReference type="InterPro" id="IPR011251">
    <property type="entry name" value="Luciferase-like_dom"/>
</dbReference>
<accession>A0A078M0J1</accession>
<evidence type="ECO:0000259" key="2">
    <source>
        <dbReference type="Pfam" id="PF00296"/>
    </source>
</evidence>
<dbReference type="SUPFAM" id="SSF51679">
    <property type="entry name" value="Bacterial luciferase-like"/>
    <property type="match status" value="1"/>
</dbReference>
<evidence type="ECO:0000256" key="1">
    <source>
        <dbReference type="ARBA" id="ARBA00007789"/>
    </source>
</evidence>
<keyword evidence="3" id="KW-0503">Monooxygenase</keyword>
<dbReference type="NCBIfam" id="TIGR03558">
    <property type="entry name" value="oxido_grp_1"/>
    <property type="match status" value="1"/>
</dbReference>
<dbReference type="InterPro" id="IPR050766">
    <property type="entry name" value="Bact_Lucif_Oxidored"/>
</dbReference>
<feature type="domain" description="Luciferase-like" evidence="2">
    <location>
        <begin position="61"/>
        <end position="324"/>
    </location>
</feature>
<dbReference type="eggNOG" id="COG2141">
    <property type="taxonomic scope" value="Bacteria"/>
</dbReference>
<dbReference type="InterPro" id="IPR019949">
    <property type="entry name" value="CmoO-like"/>
</dbReference>
<dbReference type="Gene3D" id="3.20.20.30">
    <property type="entry name" value="Luciferase-like domain"/>
    <property type="match status" value="1"/>
</dbReference>
<dbReference type="GO" id="GO:0004497">
    <property type="term" value="F:monooxygenase activity"/>
    <property type="evidence" value="ECO:0007669"/>
    <property type="project" value="UniProtKB-KW"/>
</dbReference>
<evidence type="ECO:0000313" key="4">
    <source>
        <dbReference type="Proteomes" id="UP000044136"/>
    </source>
</evidence>
<comment type="similarity">
    <text evidence="1">To bacterial alkanal monooxygenase alpha and beta chains.</text>
</comment>
<protein>
    <submittedName>
        <fullName evidence="3">Alkanal monooxygenase alpha chain</fullName>
    </submittedName>
</protein>
<name>A0A078M0J1_9STAP</name>
<evidence type="ECO:0000313" key="3">
    <source>
        <dbReference type="EMBL" id="CDZ98922.1"/>
    </source>
</evidence>